<feature type="domain" description="Alpha-L-fucosidase C-terminal" evidence="9">
    <location>
        <begin position="398"/>
        <end position="470"/>
    </location>
</feature>
<feature type="domain" description="Glycoside hydrolase family 29 N-terminal" evidence="8">
    <location>
        <begin position="19"/>
        <end position="372"/>
    </location>
</feature>
<dbReference type="PANTHER" id="PTHR10030">
    <property type="entry name" value="ALPHA-L-FUCOSIDASE"/>
    <property type="match status" value="1"/>
</dbReference>
<dbReference type="Pfam" id="PF16757">
    <property type="entry name" value="Fucosidase_C"/>
    <property type="match status" value="1"/>
</dbReference>
<sequence length="474" mass="53023">MPYKSLKVLLPIALGVAFSACSIAQEKHYEPTIESLDSHPLPQWYADAKLGIFIHWGLYSVPGWAPVNHPDHDFGTSDYAKYNPYAEWYYNTVRIAGSPTEQYDREHYGPDHNYYDFKTTFNEKIKSWDPAKMAAIFRDAGAKYVVLTTKHHEGFTLWPSKVRNINQPGLHASRDIVGELTEAVRADGMKMGLYYSGGFDWTFNRGPIEDGQDGEATKPETKAYGDYAFDQAEELIRLYHPAVLWNDIDWPKTGRPLQLMADYYNAIPDGVLDDRFGVPHSDFTSPEYSKLDQISPKKWEECRGLGLSFGINRAEDEKQTIAPQDLIELLVDIVSKNGNLLLDVGPEVDGSIPAIQMDRLEKLGAWLKQNGDAIYGTKPWTRANGTTNQVTSEGKPVDLRFTQKDGHLYATLFGKPTGSTILLHNVTAAPGSEISLLGDAGALKWKQKEADLEVTLPSTLPGNYAYVLKLDPAK</sequence>
<evidence type="ECO:0000256" key="1">
    <source>
        <dbReference type="ARBA" id="ARBA00004071"/>
    </source>
</evidence>
<dbReference type="InterPro" id="IPR017853">
    <property type="entry name" value="GH"/>
</dbReference>
<keyword evidence="4 7" id="KW-0732">Signal</keyword>
<evidence type="ECO:0000259" key="9">
    <source>
        <dbReference type="Pfam" id="PF16757"/>
    </source>
</evidence>
<accession>A0ABW1EG83</accession>
<evidence type="ECO:0000256" key="6">
    <source>
        <dbReference type="ARBA" id="ARBA00023295"/>
    </source>
</evidence>
<dbReference type="PIRSF" id="PIRSF001092">
    <property type="entry name" value="Alpha-L-fucosidase"/>
    <property type="match status" value="1"/>
</dbReference>
<dbReference type="InterPro" id="IPR013780">
    <property type="entry name" value="Glyco_hydro_b"/>
</dbReference>
<dbReference type="RefSeq" id="WP_263339516.1">
    <property type="nucleotide sequence ID" value="NZ_JAGSYH010000005.1"/>
</dbReference>
<protein>
    <recommendedName>
        <fullName evidence="3">alpha-L-fucosidase</fullName>
        <ecNumber evidence="3">3.2.1.51</ecNumber>
    </recommendedName>
</protein>
<evidence type="ECO:0000313" key="10">
    <source>
        <dbReference type="EMBL" id="MFC5863103.1"/>
    </source>
</evidence>
<dbReference type="PRINTS" id="PR00741">
    <property type="entry name" value="GLHYDRLASE29"/>
</dbReference>
<evidence type="ECO:0000313" key="11">
    <source>
        <dbReference type="Proteomes" id="UP001596091"/>
    </source>
</evidence>
<comment type="caution">
    <text evidence="10">The sequence shown here is derived from an EMBL/GenBank/DDBJ whole genome shotgun (WGS) entry which is preliminary data.</text>
</comment>
<dbReference type="SUPFAM" id="SSF51445">
    <property type="entry name" value="(Trans)glycosidases"/>
    <property type="match status" value="1"/>
</dbReference>
<dbReference type="Gene3D" id="3.20.20.80">
    <property type="entry name" value="Glycosidases"/>
    <property type="match status" value="1"/>
</dbReference>
<gene>
    <name evidence="10" type="ORF">ACFPT7_12425</name>
</gene>
<dbReference type="Pfam" id="PF01120">
    <property type="entry name" value="Alpha_L_fucos"/>
    <property type="match status" value="1"/>
</dbReference>
<evidence type="ECO:0000256" key="3">
    <source>
        <dbReference type="ARBA" id="ARBA00012662"/>
    </source>
</evidence>
<dbReference type="EC" id="3.2.1.51" evidence="3"/>
<comment type="function">
    <text evidence="1">Alpha-L-fucosidase is responsible for hydrolyzing the alpha-1,6-linked fucose joined to the reducing-end N-acetylglucosamine of the carbohydrate moieties of glycoproteins.</text>
</comment>
<evidence type="ECO:0000256" key="7">
    <source>
        <dbReference type="SAM" id="SignalP"/>
    </source>
</evidence>
<evidence type="ECO:0000256" key="2">
    <source>
        <dbReference type="ARBA" id="ARBA00007951"/>
    </source>
</evidence>
<organism evidence="10 11">
    <name type="scientific">Acidicapsa dinghuensis</name>
    <dbReference type="NCBI Taxonomy" id="2218256"/>
    <lineage>
        <taxon>Bacteria</taxon>
        <taxon>Pseudomonadati</taxon>
        <taxon>Acidobacteriota</taxon>
        <taxon>Terriglobia</taxon>
        <taxon>Terriglobales</taxon>
        <taxon>Acidobacteriaceae</taxon>
        <taxon>Acidicapsa</taxon>
    </lineage>
</organism>
<keyword evidence="6" id="KW-0326">Glycosidase</keyword>
<evidence type="ECO:0000259" key="8">
    <source>
        <dbReference type="Pfam" id="PF01120"/>
    </source>
</evidence>
<evidence type="ECO:0000256" key="5">
    <source>
        <dbReference type="ARBA" id="ARBA00022801"/>
    </source>
</evidence>
<feature type="signal peptide" evidence="7">
    <location>
        <begin position="1"/>
        <end position="24"/>
    </location>
</feature>
<proteinExistence type="inferred from homology"/>
<dbReference type="Proteomes" id="UP001596091">
    <property type="component" value="Unassembled WGS sequence"/>
</dbReference>
<dbReference type="InterPro" id="IPR057739">
    <property type="entry name" value="Glyco_hydro_29_N"/>
</dbReference>
<evidence type="ECO:0000256" key="4">
    <source>
        <dbReference type="ARBA" id="ARBA00022729"/>
    </source>
</evidence>
<comment type="similarity">
    <text evidence="2">Belongs to the glycosyl hydrolase 29 family.</text>
</comment>
<feature type="chain" id="PRO_5047382599" description="alpha-L-fucosidase" evidence="7">
    <location>
        <begin position="25"/>
        <end position="474"/>
    </location>
</feature>
<dbReference type="SMART" id="SM00812">
    <property type="entry name" value="Alpha_L_fucos"/>
    <property type="match status" value="1"/>
</dbReference>
<dbReference type="EMBL" id="JBHSPH010000003">
    <property type="protein sequence ID" value="MFC5863103.1"/>
    <property type="molecule type" value="Genomic_DNA"/>
</dbReference>
<name>A0ABW1EG83_9BACT</name>
<keyword evidence="11" id="KW-1185">Reference proteome</keyword>
<reference evidence="11" key="1">
    <citation type="journal article" date="2019" name="Int. J. Syst. Evol. Microbiol.">
        <title>The Global Catalogue of Microorganisms (GCM) 10K type strain sequencing project: providing services to taxonomists for standard genome sequencing and annotation.</title>
        <authorList>
            <consortium name="The Broad Institute Genomics Platform"/>
            <consortium name="The Broad Institute Genome Sequencing Center for Infectious Disease"/>
            <person name="Wu L."/>
            <person name="Ma J."/>
        </authorList>
    </citation>
    <scope>NUCLEOTIDE SEQUENCE [LARGE SCALE GENOMIC DNA]</scope>
    <source>
        <strain evidence="11">JCM 4087</strain>
    </source>
</reference>
<dbReference type="InterPro" id="IPR016286">
    <property type="entry name" value="FUC_metazoa-typ"/>
</dbReference>
<dbReference type="InterPro" id="IPR031919">
    <property type="entry name" value="Fucosidase_C"/>
</dbReference>
<dbReference type="PROSITE" id="PS51257">
    <property type="entry name" value="PROKAR_LIPOPROTEIN"/>
    <property type="match status" value="1"/>
</dbReference>
<dbReference type="Gene3D" id="2.60.40.1180">
    <property type="entry name" value="Golgi alpha-mannosidase II"/>
    <property type="match status" value="1"/>
</dbReference>
<keyword evidence="5" id="KW-0378">Hydrolase</keyword>
<dbReference type="InterPro" id="IPR000933">
    <property type="entry name" value="Glyco_hydro_29"/>
</dbReference>
<dbReference type="PANTHER" id="PTHR10030:SF37">
    <property type="entry name" value="ALPHA-L-FUCOSIDASE-RELATED"/>
    <property type="match status" value="1"/>
</dbReference>